<gene>
    <name evidence="1" type="ORF">CEUTPL_LOCUS7474</name>
</gene>
<evidence type="ECO:0000313" key="2">
    <source>
        <dbReference type="Proteomes" id="UP001152799"/>
    </source>
</evidence>
<keyword evidence="2" id="KW-1185">Reference proteome</keyword>
<name>A0A9N9QIS1_9CUCU</name>
<proteinExistence type="predicted"/>
<dbReference type="OrthoDB" id="6049566at2759"/>
<sequence>MECHIEQVLNRDQRTIKTRMFNRDSATHQNNKNRNFTEDSKFLQYNCQQTTDLAPSKKSSLSFCNCHDQYFSNFKRLLYQTEVMCGWKEVNDIKEVKCEKMKKDKCKSWLKKFHHVLLLSTYLSLITFPYSSAVPTTISSRATTWNSKNSQTEPKGHEMNTTALTHAFRSAKSARDIAMDLKRKFKEKASTDLDQVFQHVPAYDWLPNVPKVSSDVFGTHLNSLELSQIVVDLYNHIDIMKQPVNQLALDFANDGDAVWAKNFSGMWGQLENINEELKITIAENSLTFPQDVGSDIMPQNLKDLNKTDKAVRDWIIIRTLVEVLEYTVAVFEHFQIPY</sequence>
<dbReference type="AlphaFoldDB" id="A0A9N9QIS1"/>
<reference evidence="1" key="1">
    <citation type="submission" date="2022-01" db="EMBL/GenBank/DDBJ databases">
        <authorList>
            <person name="King R."/>
        </authorList>
    </citation>
    <scope>NUCLEOTIDE SEQUENCE</scope>
</reference>
<dbReference type="EMBL" id="OU892279">
    <property type="protein sequence ID" value="CAG9766903.1"/>
    <property type="molecule type" value="Genomic_DNA"/>
</dbReference>
<organism evidence="1 2">
    <name type="scientific">Ceutorhynchus assimilis</name>
    <name type="common">cabbage seed weevil</name>
    <dbReference type="NCBI Taxonomy" id="467358"/>
    <lineage>
        <taxon>Eukaryota</taxon>
        <taxon>Metazoa</taxon>
        <taxon>Ecdysozoa</taxon>
        <taxon>Arthropoda</taxon>
        <taxon>Hexapoda</taxon>
        <taxon>Insecta</taxon>
        <taxon>Pterygota</taxon>
        <taxon>Neoptera</taxon>
        <taxon>Endopterygota</taxon>
        <taxon>Coleoptera</taxon>
        <taxon>Polyphaga</taxon>
        <taxon>Cucujiformia</taxon>
        <taxon>Curculionidae</taxon>
        <taxon>Ceutorhynchinae</taxon>
        <taxon>Ceutorhynchus</taxon>
    </lineage>
</organism>
<dbReference type="Proteomes" id="UP001152799">
    <property type="component" value="Chromosome 3"/>
</dbReference>
<accession>A0A9N9QIS1</accession>
<protein>
    <submittedName>
        <fullName evidence="1">Uncharacterized protein</fullName>
    </submittedName>
</protein>
<evidence type="ECO:0000313" key="1">
    <source>
        <dbReference type="EMBL" id="CAG9766903.1"/>
    </source>
</evidence>